<evidence type="ECO:0000313" key="5">
    <source>
        <dbReference type="EMBL" id="KAL3773852.1"/>
    </source>
</evidence>
<dbReference type="SUPFAM" id="SSF52047">
    <property type="entry name" value="RNI-like"/>
    <property type="match status" value="1"/>
</dbReference>
<dbReference type="GO" id="GO:0005096">
    <property type="term" value="F:GTPase activator activity"/>
    <property type="evidence" value="ECO:0007669"/>
    <property type="project" value="UniProtKB-KW"/>
</dbReference>
<gene>
    <name evidence="5" type="ORF">ACHAWO_002217</name>
</gene>
<keyword evidence="2" id="KW-0433">Leucine-rich repeat</keyword>
<proteinExistence type="predicted"/>
<dbReference type="PANTHER" id="PTHR24113">
    <property type="entry name" value="RAN GTPASE-ACTIVATING PROTEIN 1"/>
    <property type="match status" value="1"/>
</dbReference>
<accession>A0ABD3ND03</accession>
<protein>
    <submittedName>
        <fullName evidence="5">Uncharacterized protein</fullName>
    </submittedName>
</protein>
<dbReference type="Gene3D" id="3.80.10.10">
    <property type="entry name" value="Ribonuclease Inhibitor"/>
    <property type="match status" value="1"/>
</dbReference>
<dbReference type="PANTHER" id="PTHR24113:SF12">
    <property type="entry name" value="RAN GTPASE-ACTIVATING PROTEIN 1"/>
    <property type="match status" value="1"/>
</dbReference>
<dbReference type="InterPro" id="IPR032675">
    <property type="entry name" value="LRR_dom_sf"/>
</dbReference>
<keyword evidence="3" id="KW-0677">Repeat</keyword>
<dbReference type="SMART" id="SM00368">
    <property type="entry name" value="LRR_RI"/>
    <property type="match status" value="3"/>
</dbReference>
<evidence type="ECO:0000256" key="3">
    <source>
        <dbReference type="ARBA" id="ARBA00022737"/>
    </source>
</evidence>
<feature type="compositionally biased region" description="Acidic residues" evidence="4">
    <location>
        <begin position="215"/>
        <end position="229"/>
    </location>
</feature>
<keyword evidence="1" id="KW-0343">GTPase activation</keyword>
<dbReference type="EMBL" id="JALLPJ020001217">
    <property type="protein sequence ID" value="KAL3773852.1"/>
    <property type="molecule type" value="Genomic_DNA"/>
</dbReference>
<dbReference type="Pfam" id="PF13516">
    <property type="entry name" value="LRR_6"/>
    <property type="match status" value="3"/>
</dbReference>
<dbReference type="InterPro" id="IPR001611">
    <property type="entry name" value="Leu-rich_rpt"/>
</dbReference>
<sequence length="274" mass="30625">MTNSATKFQRKHLRKVLKSIAKNDASTKEVVLNGLPFSEESIASLTSSLVTNTHVRILYLHNCGITPRGAHLLAYALRKNSTIEHLWLNGNSIGSAGAEALANALRENTSLKTLGLGDNDIGNHGGKRINESLKYNKIITDVFLEGNRMSDRIVDEICRRCDRTQEEQDDCLYSSQDKTFTCGSSSNSFDPLEDLDASTVMSSITSSYTKKMLESIEEESEEEDDDDHSEDSSTVFDQDISCIIASHIRDGKKKKHDRLSKLRLSLGRMMFRSR</sequence>
<dbReference type="Proteomes" id="UP001530400">
    <property type="component" value="Unassembled WGS sequence"/>
</dbReference>
<evidence type="ECO:0000256" key="1">
    <source>
        <dbReference type="ARBA" id="ARBA00022468"/>
    </source>
</evidence>
<evidence type="ECO:0000313" key="6">
    <source>
        <dbReference type="Proteomes" id="UP001530400"/>
    </source>
</evidence>
<evidence type="ECO:0000256" key="4">
    <source>
        <dbReference type="SAM" id="MobiDB-lite"/>
    </source>
</evidence>
<name>A0ABD3ND03_9STRA</name>
<reference evidence="5 6" key="1">
    <citation type="submission" date="2024-10" db="EMBL/GenBank/DDBJ databases">
        <title>Updated reference genomes for cyclostephanoid diatoms.</title>
        <authorList>
            <person name="Roberts W.R."/>
            <person name="Alverson A.J."/>
        </authorList>
    </citation>
    <scope>NUCLEOTIDE SEQUENCE [LARGE SCALE GENOMIC DNA]</scope>
    <source>
        <strain evidence="5 6">AJA010-31</strain>
    </source>
</reference>
<comment type="caution">
    <text evidence="5">The sequence shown here is derived from an EMBL/GenBank/DDBJ whole genome shotgun (WGS) entry which is preliminary data.</text>
</comment>
<dbReference type="AlphaFoldDB" id="A0ABD3ND03"/>
<feature type="region of interest" description="Disordered" evidence="4">
    <location>
        <begin position="211"/>
        <end position="235"/>
    </location>
</feature>
<evidence type="ECO:0000256" key="2">
    <source>
        <dbReference type="ARBA" id="ARBA00022614"/>
    </source>
</evidence>
<organism evidence="5 6">
    <name type="scientific">Cyclotella atomus</name>
    <dbReference type="NCBI Taxonomy" id="382360"/>
    <lineage>
        <taxon>Eukaryota</taxon>
        <taxon>Sar</taxon>
        <taxon>Stramenopiles</taxon>
        <taxon>Ochrophyta</taxon>
        <taxon>Bacillariophyta</taxon>
        <taxon>Coscinodiscophyceae</taxon>
        <taxon>Thalassiosirophycidae</taxon>
        <taxon>Stephanodiscales</taxon>
        <taxon>Stephanodiscaceae</taxon>
        <taxon>Cyclotella</taxon>
    </lineage>
</organism>
<keyword evidence="6" id="KW-1185">Reference proteome</keyword>
<dbReference type="InterPro" id="IPR027038">
    <property type="entry name" value="RanGap"/>
</dbReference>